<reference evidence="4" key="1">
    <citation type="submission" date="2009-09" db="EMBL/GenBank/DDBJ databases">
        <title>The complete chromosome of Sebaldella termitidis ATCC 33386.</title>
        <authorList>
            <consortium name="US DOE Joint Genome Institute (JGI-PGF)"/>
            <person name="Lucas S."/>
            <person name="Copeland A."/>
            <person name="Lapidus A."/>
            <person name="Glavina del Rio T."/>
            <person name="Dalin E."/>
            <person name="Tice H."/>
            <person name="Bruce D."/>
            <person name="Goodwin L."/>
            <person name="Pitluck S."/>
            <person name="Kyrpides N."/>
            <person name="Mavromatis K."/>
            <person name="Ivanova N."/>
            <person name="Mikhailova N."/>
            <person name="Sims D."/>
            <person name="Meincke L."/>
            <person name="Brettin T."/>
            <person name="Detter J.C."/>
            <person name="Han C."/>
            <person name="Larimer F."/>
            <person name="Land M."/>
            <person name="Hauser L."/>
            <person name="Markowitz V."/>
            <person name="Cheng J.F."/>
            <person name="Hugenholtz P."/>
            <person name="Woyke T."/>
            <person name="Wu D."/>
            <person name="Eisen J.A."/>
        </authorList>
    </citation>
    <scope>NUCLEOTIDE SEQUENCE [LARGE SCALE GENOMIC DNA]</scope>
    <source>
        <strain evidence="4">ATCC 33386 / NCTC 11300</strain>
    </source>
</reference>
<dbReference type="GO" id="GO:0002161">
    <property type="term" value="F:aminoacyl-tRNA deacylase activity"/>
    <property type="evidence" value="ECO:0007669"/>
    <property type="project" value="InterPro"/>
</dbReference>
<dbReference type="InterPro" id="IPR036754">
    <property type="entry name" value="YbaK/aa-tRNA-synt-asso_dom_sf"/>
</dbReference>
<evidence type="ECO:0000313" key="4">
    <source>
        <dbReference type="Proteomes" id="UP000000845"/>
    </source>
</evidence>
<keyword evidence="4" id="KW-1185">Reference proteome</keyword>
<reference evidence="3 4" key="2">
    <citation type="journal article" date="2010" name="Stand. Genomic Sci.">
        <title>Complete genome sequence of Sebaldella termitidis type strain (NCTC 11300).</title>
        <authorList>
            <person name="Harmon-Smith M."/>
            <person name="Celia L."/>
            <person name="Chertkov O."/>
            <person name="Lapidus A."/>
            <person name="Copeland A."/>
            <person name="Glavina Del Rio T."/>
            <person name="Nolan M."/>
            <person name="Lucas S."/>
            <person name="Tice H."/>
            <person name="Cheng J.F."/>
            <person name="Han C."/>
            <person name="Detter J.C."/>
            <person name="Bruce D."/>
            <person name="Goodwin L."/>
            <person name="Pitluck S."/>
            <person name="Pati A."/>
            <person name="Liolios K."/>
            <person name="Ivanova N."/>
            <person name="Mavromatis K."/>
            <person name="Mikhailova N."/>
            <person name="Chen A."/>
            <person name="Palaniappan K."/>
            <person name="Land M."/>
            <person name="Hauser L."/>
            <person name="Chang Y.J."/>
            <person name="Jeffries C.D."/>
            <person name="Brettin T."/>
            <person name="Goker M."/>
            <person name="Beck B."/>
            <person name="Bristow J."/>
            <person name="Eisen J.A."/>
            <person name="Markowitz V."/>
            <person name="Hugenholtz P."/>
            <person name="Kyrpides N.C."/>
            <person name="Klenk H.P."/>
            <person name="Chen F."/>
        </authorList>
    </citation>
    <scope>NUCLEOTIDE SEQUENCE [LARGE SCALE GENOMIC DNA]</scope>
    <source>
        <strain evidence="4">ATCC 33386 / NCTC 11300</strain>
    </source>
</reference>
<dbReference type="AlphaFoldDB" id="D1ANS3"/>
<dbReference type="EMBL" id="CP001739">
    <property type="protein sequence ID" value="ACZ09877.1"/>
    <property type="molecule type" value="Genomic_DNA"/>
</dbReference>
<dbReference type="PANTHER" id="PTHR31423">
    <property type="entry name" value="YBAK DOMAIN-CONTAINING PROTEIN"/>
    <property type="match status" value="1"/>
</dbReference>
<name>D1ANS3_SEBTE</name>
<protein>
    <submittedName>
        <fullName evidence="3">YbaK/prolyl-tRNA synthetase associated region</fullName>
    </submittedName>
</protein>
<dbReference type="SUPFAM" id="SSF55826">
    <property type="entry name" value="YbaK/ProRS associated domain"/>
    <property type="match status" value="1"/>
</dbReference>
<dbReference type="Gene3D" id="3.90.960.10">
    <property type="entry name" value="YbaK/aminoacyl-tRNA synthetase-associated domain"/>
    <property type="match status" value="1"/>
</dbReference>
<feature type="domain" description="YbaK/aminoacyl-tRNA synthetase-associated" evidence="2">
    <location>
        <begin position="43"/>
        <end position="160"/>
    </location>
</feature>
<sequence length="179" mass="20245">MFYISEISKTAPVKFHTILQKKTYRILQNLNIPFERVSTDEAVTMKDCLGINKKLDMEMVKTLFLCNRNETEFYLFITAGDKPFRSGDFSSALNISRVSFAPVELTEKTLGVKIGAVTVFSAVLDKNNKIKVIFDKDVADKEYCGCSDGTITGYMKIKTKHIINKFLPFTGHIPVIIEV</sequence>
<dbReference type="HOGENOM" id="CLU_104635_1_1_0"/>
<proteinExistence type="inferred from homology"/>
<comment type="similarity">
    <text evidence="1">Belongs to the PRORSD1 family.</text>
</comment>
<evidence type="ECO:0000256" key="1">
    <source>
        <dbReference type="ARBA" id="ARBA00010201"/>
    </source>
</evidence>
<organism evidence="3 4">
    <name type="scientific">Sebaldella termitidis (strain ATCC 33386 / NCTC 11300)</name>
    <dbReference type="NCBI Taxonomy" id="526218"/>
    <lineage>
        <taxon>Bacteria</taxon>
        <taxon>Fusobacteriati</taxon>
        <taxon>Fusobacteriota</taxon>
        <taxon>Fusobacteriia</taxon>
        <taxon>Fusobacteriales</taxon>
        <taxon>Leptotrichiaceae</taxon>
        <taxon>Sebaldella</taxon>
    </lineage>
</organism>
<dbReference type="InterPro" id="IPR007214">
    <property type="entry name" value="YbaK/aa-tRNA-synth-assoc-dom"/>
</dbReference>
<evidence type="ECO:0000313" key="3">
    <source>
        <dbReference type="EMBL" id="ACZ09877.1"/>
    </source>
</evidence>
<dbReference type="KEGG" id="str:Sterm_3035"/>
<gene>
    <name evidence="3" type="ordered locus">Sterm_3035</name>
</gene>
<dbReference type="Pfam" id="PF04073">
    <property type="entry name" value="tRNA_edit"/>
    <property type="match status" value="1"/>
</dbReference>
<dbReference type="eggNOG" id="COG3760">
    <property type="taxonomic scope" value="Bacteria"/>
</dbReference>
<dbReference type="STRING" id="526218.Sterm_3035"/>
<evidence type="ECO:0000259" key="2">
    <source>
        <dbReference type="Pfam" id="PF04073"/>
    </source>
</evidence>
<dbReference type="InterPro" id="IPR040285">
    <property type="entry name" value="ProX/PRXD1"/>
</dbReference>
<accession>D1ANS3</accession>
<dbReference type="RefSeq" id="WP_012862459.1">
    <property type="nucleotide sequence ID" value="NC_013517.1"/>
</dbReference>
<dbReference type="Proteomes" id="UP000000845">
    <property type="component" value="Chromosome"/>
</dbReference>
<dbReference type="PANTHER" id="PTHR31423:SF3">
    <property type="entry name" value="PROLYL-TRNA SYNTHETASE ASSOCIATED DOMAIN-CONTAINING PROTEIN 1-RELATED"/>
    <property type="match status" value="1"/>
</dbReference>